<sequence>MSLDDLTADVEETYESLDEEISLDLDDDTRQELTMLMAALDKDEDDLVEQAVRLLFQSTVETGKLDFHLRSGYDVTYDEYLSGMTYEEMGGGIEYPQQQQNDERRYQF</sequence>
<protein>
    <submittedName>
        <fullName evidence="1">Uncharacterized protein</fullName>
    </submittedName>
</protein>
<evidence type="ECO:0000313" key="1">
    <source>
        <dbReference type="EMBL" id="MCL9813863.1"/>
    </source>
</evidence>
<name>A0AAE3FR89_9EURY</name>
<dbReference type="AlphaFoldDB" id="A0AAE3FR89"/>
<dbReference type="EMBL" id="JAKRVY010000004">
    <property type="protein sequence ID" value="MCL9813863.1"/>
    <property type="molecule type" value="Genomic_DNA"/>
</dbReference>
<dbReference type="InterPro" id="IPR058893">
    <property type="entry name" value="RHH-containing"/>
</dbReference>
<keyword evidence="2" id="KW-1185">Reference proteome</keyword>
<reference evidence="1 2" key="1">
    <citation type="journal article" date="2022" name="Syst. Appl. Microbiol.">
        <title>Natronocalculus amylovorans gen. nov., sp. nov., and Natranaeroarchaeum aerophilus sp. nov., dominant culturable amylolytic natronoarchaea from hypersaline soda lakes in southwestern Siberia.</title>
        <authorList>
            <person name="Sorokin D.Y."/>
            <person name="Elcheninov A.G."/>
            <person name="Khizhniak T.V."/>
            <person name="Koenen M."/>
            <person name="Bale N.J."/>
            <person name="Damste J.S.S."/>
            <person name="Kublanov I.V."/>
        </authorList>
    </citation>
    <scope>NUCLEOTIDE SEQUENCE [LARGE SCALE GENOMIC DNA]</scope>
    <source>
        <strain evidence="1 2">AArc-St1-1</strain>
    </source>
</reference>
<dbReference type="RefSeq" id="WP_250596556.1">
    <property type="nucleotide sequence ID" value="NZ_JAKRVY010000004.1"/>
</dbReference>
<comment type="caution">
    <text evidence="1">The sequence shown here is derived from an EMBL/GenBank/DDBJ whole genome shotgun (WGS) entry which is preliminary data.</text>
</comment>
<gene>
    <name evidence="1" type="ORF">AArcSt11_09390</name>
</gene>
<dbReference type="Pfam" id="PF26048">
    <property type="entry name" value="RHH_11"/>
    <property type="match status" value="1"/>
</dbReference>
<organism evidence="1 2">
    <name type="scientific">Natranaeroarchaeum aerophilus</name>
    <dbReference type="NCBI Taxonomy" id="2917711"/>
    <lineage>
        <taxon>Archaea</taxon>
        <taxon>Methanobacteriati</taxon>
        <taxon>Methanobacteriota</taxon>
        <taxon>Stenosarchaea group</taxon>
        <taxon>Halobacteria</taxon>
        <taxon>Halobacteriales</taxon>
        <taxon>Natronoarchaeaceae</taxon>
        <taxon>Natranaeroarchaeum</taxon>
    </lineage>
</organism>
<accession>A0AAE3FR89</accession>
<evidence type="ECO:0000313" key="2">
    <source>
        <dbReference type="Proteomes" id="UP001202674"/>
    </source>
</evidence>
<dbReference type="Proteomes" id="UP001202674">
    <property type="component" value="Unassembled WGS sequence"/>
</dbReference>
<proteinExistence type="predicted"/>